<proteinExistence type="inferred from homology"/>
<reference evidence="9 11" key="1">
    <citation type="submission" date="2014-05" db="EMBL/GenBank/DDBJ databases">
        <title>Methylome analysis of the phasevarions of Haemophilus influenzae.</title>
        <authorList>
            <person name="Atack J.M."/>
            <person name="Fox K.L."/>
            <person name="Power P.M."/>
            <person name="Clark T."/>
            <person name="Jurcisek J."/>
            <person name="Korlach J."/>
            <person name="Bakaletz L.O."/>
            <person name="Jennings M.P."/>
        </authorList>
    </citation>
    <scope>NUCLEOTIDE SEQUENCE [LARGE SCALE GENOMIC DNA]</scope>
    <source>
        <strain evidence="9 11">1209</strain>
    </source>
</reference>
<sequence>MDIGIDLLAILFCVGFVASFIDAIAGGGGLITIPALLMTGMPPAMALGTNKLQAMGGALSASLYFLRKRAVNLRDIWFILIWVFLGSALGTLLIQSIDVAIFKKMLPFLILAIGLYFLFTPKLGDEDRKQRLSYLLFGLLVSPFLGFYDGFFGPGTGSIMSLACVTLLGFNLPKAAAHAKVMNFTSNLASFALFLLGGQILWKVGFVMMAGSILGANLGAKMVMTKGKTLIRPMVVIMSFMMTAKMVYDQGWFHF</sequence>
<evidence type="ECO:0000256" key="7">
    <source>
        <dbReference type="ARBA" id="ARBA00023136"/>
    </source>
</evidence>
<evidence type="ECO:0000256" key="5">
    <source>
        <dbReference type="ARBA" id="ARBA00022692"/>
    </source>
</evidence>
<dbReference type="EMBL" id="JMQP01000002">
    <property type="protein sequence ID" value="KIS36484.1"/>
    <property type="molecule type" value="Genomic_DNA"/>
</dbReference>
<feature type="transmembrane region" description="Helical" evidence="8">
    <location>
        <begin position="157"/>
        <end position="176"/>
    </location>
</feature>
<feature type="transmembrane region" description="Helical" evidence="8">
    <location>
        <begin position="7"/>
        <end position="33"/>
    </location>
</feature>
<evidence type="ECO:0000313" key="9">
    <source>
        <dbReference type="EMBL" id="KIS36484.1"/>
    </source>
</evidence>
<feature type="transmembrane region" description="Helical" evidence="8">
    <location>
        <begin position="132"/>
        <end position="151"/>
    </location>
</feature>
<evidence type="ECO:0000313" key="10">
    <source>
        <dbReference type="EMBL" id="PRK63393.1"/>
    </source>
</evidence>
<feature type="transmembrane region" description="Helical" evidence="8">
    <location>
        <begin position="230"/>
        <end position="248"/>
    </location>
</feature>
<evidence type="ECO:0000256" key="8">
    <source>
        <dbReference type="RuleBase" id="RU363041"/>
    </source>
</evidence>
<dbReference type="Proteomes" id="UP000050700">
    <property type="component" value="Unassembled WGS sequence"/>
</dbReference>
<dbReference type="AlphaFoldDB" id="A0A0D0IEA1"/>
<dbReference type="PANTHER" id="PTHR30269:SF0">
    <property type="entry name" value="MEMBRANE TRANSPORTER PROTEIN YFCA-RELATED"/>
    <property type="match status" value="1"/>
</dbReference>
<keyword evidence="7 8" id="KW-0472">Membrane</keyword>
<feature type="transmembrane region" description="Helical" evidence="8">
    <location>
        <begin position="77"/>
        <end position="95"/>
    </location>
</feature>
<evidence type="ECO:0000256" key="1">
    <source>
        <dbReference type="ARBA" id="ARBA00004651"/>
    </source>
</evidence>
<evidence type="ECO:0000313" key="11">
    <source>
        <dbReference type="Proteomes" id="UP000050700"/>
    </source>
</evidence>
<evidence type="ECO:0000256" key="3">
    <source>
        <dbReference type="ARBA" id="ARBA00022448"/>
    </source>
</evidence>
<dbReference type="EMBL" id="MZHU01000083">
    <property type="protein sequence ID" value="PRK63393.1"/>
    <property type="molecule type" value="Genomic_DNA"/>
</dbReference>
<comment type="similarity">
    <text evidence="2 8">Belongs to the 4-toluene sulfonate uptake permease (TSUP) (TC 2.A.102) family.</text>
</comment>
<dbReference type="RefSeq" id="WP_005664344.1">
    <property type="nucleotide sequence ID" value="NZ_AP018778.1"/>
</dbReference>
<accession>A0A0D0IEA1</accession>
<keyword evidence="4 8" id="KW-1003">Cell membrane</keyword>
<organism evidence="10">
    <name type="scientific">Haemophilus influenzae</name>
    <dbReference type="NCBI Taxonomy" id="727"/>
    <lineage>
        <taxon>Bacteria</taxon>
        <taxon>Pseudomonadati</taxon>
        <taxon>Pseudomonadota</taxon>
        <taxon>Gammaproteobacteria</taxon>
        <taxon>Pasteurellales</taxon>
        <taxon>Pasteurellaceae</taxon>
        <taxon>Haemophilus</taxon>
    </lineage>
</organism>
<evidence type="ECO:0000256" key="4">
    <source>
        <dbReference type="ARBA" id="ARBA00022475"/>
    </source>
</evidence>
<dbReference type="InterPro" id="IPR002781">
    <property type="entry name" value="TM_pro_TauE-like"/>
</dbReference>
<dbReference type="PATRIC" id="fig|727.564.peg.558"/>
<protein>
    <recommendedName>
        <fullName evidence="8">Probable membrane transporter protein</fullName>
    </recommendedName>
</protein>
<dbReference type="GO" id="GO:0005886">
    <property type="term" value="C:plasma membrane"/>
    <property type="evidence" value="ECO:0007669"/>
    <property type="project" value="UniProtKB-SubCell"/>
</dbReference>
<gene>
    <name evidence="10" type="ORF">BV163_01773</name>
    <name evidence="9" type="ORF">NTHI1209_02139</name>
</gene>
<dbReference type="PANTHER" id="PTHR30269">
    <property type="entry name" value="TRANSMEMBRANE PROTEIN YFCA"/>
    <property type="match status" value="1"/>
</dbReference>
<comment type="caution">
    <text evidence="10">The sequence shown here is derived from an EMBL/GenBank/DDBJ whole genome shotgun (WGS) entry which is preliminary data.</text>
</comment>
<dbReference type="InterPro" id="IPR052017">
    <property type="entry name" value="TSUP"/>
</dbReference>
<evidence type="ECO:0000256" key="6">
    <source>
        <dbReference type="ARBA" id="ARBA00022989"/>
    </source>
</evidence>
<keyword evidence="6 8" id="KW-1133">Transmembrane helix</keyword>
<evidence type="ECO:0000256" key="2">
    <source>
        <dbReference type="ARBA" id="ARBA00009142"/>
    </source>
</evidence>
<feature type="transmembrane region" description="Helical" evidence="8">
    <location>
        <begin position="101"/>
        <end position="120"/>
    </location>
</feature>
<dbReference type="Pfam" id="PF01925">
    <property type="entry name" value="TauE"/>
    <property type="match status" value="1"/>
</dbReference>
<reference evidence="10" key="2">
    <citation type="submission" date="2017-02" db="EMBL/GenBank/DDBJ databases">
        <title>Haemophilus influenzae in COPD genome sequencing project.</title>
        <authorList>
            <person name="Murphy T.F."/>
            <person name="Kong Y."/>
            <person name="Nadendla S."/>
            <person name="Tettelin H."/>
            <person name="Pettigrew M."/>
        </authorList>
    </citation>
    <scope>NUCLEOTIDE SEQUENCE [LARGE SCALE GENOMIC DNA]</scope>
    <source>
        <strain evidence="10">84P15H4</strain>
    </source>
</reference>
<feature type="transmembrane region" description="Helical" evidence="8">
    <location>
        <begin position="188"/>
        <end position="210"/>
    </location>
</feature>
<feature type="transmembrane region" description="Helical" evidence="8">
    <location>
        <begin position="45"/>
        <end position="65"/>
    </location>
</feature>
<keyword evidence="5 8" id="KW-0812">Transmembrane</keyword>
<name>A0A0D0IEA1_HAEIF</name>
<keyword evidence="3" id="KW-0813">Transport</keyword>
<comment type="subcellular location">
    <subcellularLocation>
        <location evidence="1 8">Cell membrane</location>
        <topology evidence="1 8">Multi-pass membrane protein</topology>
    </subcellularLocation>
</comment>